<evidence type="ECO:0000256" key="11">
    <source>
        <dbReference type="ARBA" id="ARBA00023160"/>
    </source>
</evidence>
<comment type="function">
    <text evidence="14">Catalyzes the third of the four reactions of the long-chain fatty acids elongation cycle. This endoplasmic reticulum-bound enzymatic process, allows the addition of two carbons to the chain of long- and very long-chain fatty acids/VLCFAs per cycle. This enzyme catalyzes the dehydration of the 3-hydroxyacyl-CoA intermediate into trans-2,3-enoyl-CoA, within each cycle of fatty acid elongation. Thereby, it participates to the production of VLCFAs of different chain lengths that are involved in multiple biological processes as precursors of membrane lipids and lipid mediators.</text>
</comment>
<keyword evidence="9 14" id="KW-0443">Lipid metabolism</keyword>
<dbReference type="PANTHER" id="PTHR11035">
    <property type="entry name" value="VERY-LONG-CHAIN (3R)-3-HYDROXYACYL-COA DEHYDRATASE"/>
    <property type="match status" value="1"/>
</dbReference>
<dbReference type="GO" id="GO:0005789">
    <property type="term" value="C:endoplasmic reticulum membrane"/>
    <property type="evidence" value="ECO:0007669"/>
    <property type="project" value="UniProtKB-SubCell"/>
</dbReference>
<evidence type="ECO:0000256" key="3">
    <source>
        <dbReference type="ARBA" id="ARBA00007811"/>
    </source>
</evidence>
<evidence type="ECO:0000256" key="5">
    <source>
        <dbReference type="ARBA" id="ARBA00022516"/>
    </source>
</evidence>
<keyword evidence="12 14" id="KW-0456">Lyase</keyword>
<reference evidence="15 16" key="1">
    <citation type="submission" date="2017-06" db="EMBL/GenBank/DDBJ databases">
        <title>Global population genomics of the pathogenic fungus Cryptococcus neoformans var. grubii.</title>
        <authorList>
            <person name="Cuomo C."/>
            <person name="Litvintseva A."/>
            <person name="Chen Y."/>
            <person name="Young S."/>
            <person name="Zeng Q."/>
            <person name="Chapman S."/>
            <person name="Gujja S."/>
            <person name="Saif S."/>
            <person name="Birren B."/>
        </authorList>
    </citation>
    <scope>NUCLEOTIDE SEQUENCE [LARGE SCALE GENOMIC DNA]</scope>
    <source>
        <strain evidence="15 16">Tu259-1</strain>
    </source>
</reference>
<accession>A0A854QCP3</accession>
<evidence type="ECO:0000256" key="14">
    <source>
        <dbReference type="RuleBase" id="RU363109"/>
    </source>
</evidence>
<dbReference type="UniPathway" id="UPA00094"/>
<comment type="pathway">
    <text evidence="2 14">Lipid metabolism; fatty acid biosynthesis.</text>
</comment>
<comment type="subcellular location">
    <subcellularLocation>
        <location evidence="14">Endoplasmic reticulum membrane</location>
        <topology evidence="14">Multi-pass membrane protein</topology>
    </subcellularLocation>
    <subcellularLocation>
        <location evidence="1">Membrane</location>
        <topology evidence="1">Multi-pass membrane protein</topology>
    </subcellularLocation>
</comment>
<dbReference type="EC" id="4.2.1.134" evidence="4 14"/>
<keyword evidence="6 14" id="KW-0812">Transmembrane</keyword>
<dbReference type="AlphaFoldDB" id="A0A854QCP3"/>
<dbReference type="OrthoDB" id="46988at2759"/>
<evidence type="ECO:0000256" key="10">
    <source>
        <dbReference type="ARBA" id="ARBA00023136"/>
    </source>
</evidence>
<dbReference type="Pfam" id="PF04387">
    <property type="entry name" value="PTPLA"/>
    <property type="match status" value="1"/>
</dbReference>
<dbReference type="GO" id="GO:0102158">
    <property type="term" value="F:very-long-chain (3R)-3-hydroxyacyl-CoA dehydratase activity"/>
    <property type="evidence" value="ECO:0007669"/>
    <property type="project" value="UniProtKB-EC"/>
</dbReference>
<comment type="similarity">
    <text evidence="3 14">Belongs to the very long-chain fatty acids dehydratase HACD family.</text>
</comment>
<dbReference type="PANTHER" id="PTHR11035:SF3">
    <property type="entry name" value="VERY-LONG-CHAIN (3R)-3-HYDROXYACYL-COA DEHYDRATASE"/>
    <property type="match status" value="1"/>
</dbReference>
<dbReference type="Proteomes" id="UP000199727">
    <property type="component" value="Unassembled WGS sequence"/>
</dbReference>
<sequence length="332" mass="36763">MFPSDTKASLHSAFQSVLDSASPSILARLSLQLAAMPHVAAPSRQALEQERLHRHAQQPGSSLSPAPRLSPLRLYLLGYNILSALLWGHLLVLTLSFLLAPSRPPWHQLADRLSGSYDYHNLGWCTKWTQTLAVLEVVHAALGWVRSPLGTVASQVASRLWTVWGVVEAAPEITHGHPLFTTMLLAWSLTEVIRYSFYELSLLSVSAPFLNYLRYTTFIPLYPLGASSEAFLSFATLPALAPVVSRAVTNVMAQAPREIMKTKVGREVLWWSAKHGGGTAGAQKEWGWIEIVRAGLFLLWWPALYVLYTYMLKQRRKVLGKGKTVGGVSKAQ</sequence>
<gene>
    <name evidence="15" type="ORF">C361_03649</name>
</gene>
<evidence type="ECO:0000256" key="12">
    <source>
        <dbReference type="ARBA" id="ARBA00023239"/>
    </source>
</evidence>
<evidence type="ECO:0000256" key="2">
    <source>
        <dbReference type="ARBA" id="ARBA00005194"/>
    </source>
</evidence>
<evidence type="ECO:0000313" key="15">
    <source>
        <dbReference type="EMBL" id="OXG20675.1"/>
    </source>
</evidence>
<comment type="caution">
    <text evidence="14">Lacks conserved residue(s) required for the propagation of feature annotation.</text>
</comment>
<dbReference type="EMBL" id="AMKT01000044">
    <property type="protein sequence ID" value="OXG20675.1"/>
    <property type="molecule type" value="Genomic_DNA"/>
</dbReference>
<name>A0A854QCP3_CRYNE</name>
<keyword evidence="11 14" id="KW-0275">Fatty acid biosynthesis</keyword>
<keyword evidence="10 14" id="KW-0472">Membrane</keyword>
<feature type="transmembrane region" description="Helical" evidence="14">
    <location>
        <begin position="291"/>
        <end position="311"/>
    </location>
</feature>
<dbReference type="InterPro" id="IPR007482">
    <property type="entry name" value="Tyr_Pase-like_PTPLA"/>
</dbReference>
<comment type="caution">
    <text evidence="15">The sequence shown here is derived from an EMBL/GenBank/DDBJ whole genome shotgun (WGS) entry which is preliminary data.</text>
</comment>
<keyword evidence="5 14" id="KW-0444">Lipid biosynthesis</keyword>
<dbReference type="GO" id="GO:0030148">
    <property type="term" value="P:sphingolipid biosynthetic process"/>
    <property type="evidence" value="ECO:0007669"/>
    <property type="project" value="TreeGrafter"/>
</dbReference>
<keyword evidence="7 14" id="KW-0276">Fatty acid metabolism</keyword>
<evidence type="ECO:0000256" key="1">
    <source>
        <dbReference type="ARBA" id="ARBA00004141"/>
    </source>
</evidence>
<organism evidence="15 16">
    <name type="scientific">Cryptococcus neoformans Tu259-1</name>
    <dbReference type="NCBI Taxonomy" id="1230072"/>
    <lineage>
        <taxon>Eukaryota</taxon>
        <taxon>Fungi</taxon>
        <taxon>Dikarya</taxon>
        <taxon>Basidiomycota</taxon>
        <taxon>Agaricomycotina</taxon>
        <taxon>Tremellomycetes</taxon>
        <taxon>Tremellales</taxon>
        <taxon>Cryptococcaceae</taxon>
        <taxon>Cryptococcus</taxon>
        <taxon>Cryptococcus neoformans species complex</taxon>
    </lineage>
</organism>
<comment type="catalytic activity">
    <reaction evidence="13 14">
        <text>a very-long-chain (3R)-3-hydroxyacyl-CoA = a very-long-chain (2E)-enoyl-CoA + H2O</text>
        <dbReference type="Rhea" id="RHEA:45812"/>
        <dbReference type="ChEBI" id="CHEBI:15377"/>
        <dbReference type="ChEBI" id="CHEBI:83728"/>
        <dbReference type="ChEBI" id="CHEBI:85440"/>
        <dbReference type="EC" id="4.2.1.134"/>
    </reaction>
</comment>
<dbReference type="GO" id="GO:0042761">
    <property type="term" value="P:very long-chain fatty acid biosynthetic process"/>
    <property type="evidence" value="ECO:0007669"/>
    <property type="project" value="TreeGrafter"/>
</dbReference>
<proteinExistence type="inferred from homology"/>
<feature type="transmembrane region" description="Helical" evidence="14">
    <location>
        <begin position="77"/>
        <end position="100"/>
    </location>
</feature>
<evidence type="ECO:0000256" key="4">
    <source>
        <dbReference type="ARBA" id="ARBA00013122"/>
    </source>
</evidence>
<dbReference type="GO" id="GO:0030497">
    <property type="term" value="P:fatty acid elongation"/>
    <property type="evidence" value="ECO:0007669"/>
    <property type="project" value="TreeGrafter"/>
</dbReference>
<keyword evidence="8 14" id="KW-1133">Transmembrane helix</keyword>
<keyword evidence="14" id="KW-0256">Endoplasmic reticulum</keyword>
<evidence type="ECO:0000256" key="6">
    <source>
        <dbReference type="ARBA" id="ARBA00022692"/>
    </source>
</evidence>
<evidence type="ECO:0000256" key="8">
    <source>
        <dbReference type="ARBA" id="ARBA00022989"/>
    </source>
</evidence>
<evidence type="ECO:0000313" key="16">
    <source>
        <dbReference type="Proteomes" id="UP000199727"/>
    </source>
</evidence>
<evidence type="ECO:0000256" key="9">
    <source>
        <dbReference type="ARBA" id="ARBA00023098"/>
    </source>
</evidence>
<evidence type="ECO:0000256" key="13">
    <source>
        <dbReference type="ARBA" id="ARBA00036671"/>
    </source>
</evidence>
<protein>
    <recommendedName>
        <fullName evidence="4 14">Very-long-chain (3R)-3-hydroxyacyl-CoA dehydratase</fullName>
        <ecNumber evidence="4 14">4.2.1.134</ecNumber>
    </recommendedName>
</protein>
<evidence type="ECO:0000256" key="7">
    <source>
        <dbReference type="ARBA" id="ARBA00022832"/>
    </source>
</evidence>